<dbReference type="Gene3D" id="2.30.30.40">
    <property type="entry name" value="SH3 Domains"/>
    <property type="match status" value="1"/>
</dbReference>
<evidence type="ECO:0000256" key="2">
    <source>
        <dbReference type="ARBA" id="ARBA00022692"/>
    </source>
</evidence>
<keyword evidence="4 7" id="KW-1133">Transmembrane helix</keyword>
<name>A0A381TXZ1_9ZZZZ</name>
<keyword evidence="5 7" id="KW-0472">Membrane</keyword>
<evidence type="ECO:0000256" key="7">
    <source>
        <dbReference type="SAM" id="Phobius"/>
    </source>
</evidence>
<comment type="subcellular location">
    <subcellularLocation>
        <location evidence="1">Membrane</location>
        <topology evidence="1">Single-pass membrane protein</topology>
    </subcellularLocation>
</comment>
<dbReference type="EMBL" id="UINC01005343">
    <property type="protein sequence ID" value="SVA20719.1"/>
    <property type="molecule type" value="Genomic_DNA"/>
</dbReference>
<evidence type="ECO:0000256" key="5">
    <source>
        <dbReference type="ARBA" id="ARBA00023136"/>
    </source>
</evidence>
<feature type="transmembrane region" description="Helical" evidence="7">
    <location>
        <begin position="176"/>
        <end position="194"/>
    </location>
</feature>
<dbReference type="PROSITE" id="PS51781">
    <property type="entry name" value="SH3B"/>
    <property type="match status" value="1"/>
</dbReference>
<accession>A0A381TXZ1</accession>
<evidence type="ECO:0000313" key="9">
    <source>
        <dbReference type="EMBL" id="SVA20719.1"/>
    </source>
</evidence>
<feature type="domain" description="SH3b" evidence="8">
    <location>
        <begin position="8"/>
        <end position="72"/>
    </location>
</feature>
<reference evidence="9" key="1">
    <citation type="submission" date="2018-05" db="EMBL/GenBank/DDBJ databases">
        <authorList>
            <person name="Lanie J.A."/>
            <person name="Ng W.-L."/>
            <person name="Kazmierczak K.M."/>
            <person name="Andrzejewski T.M."/>
            <person name="Davidsen T.M."/>
            <person name="Wayne K.J."/>
            <person name="Tettelin H."/>
            <person name="Glass J.I."/>
            <person name="Rusch D."/>
            <person name="Podicherti R."/>
            <person name="Tsui H.-C.T."/>
            <person name="Winkler M.E."/>
        </authorList>
    </citation>
    <scope>NUCLEOTIDE SEQUENCE</scope>
</reference>
<dbReference type="Pfam" id="PF08239">
    <property type="entry name" value="SH3_3"/>
    <property type="match status" value="1"/>
</dbReference>
<dbReference type="InterPro" id="IPR003646">
    <property type="entry name" value="SH3-like_bac-type"/>
</dbReference>
<dbReference type="GO" id="GO:0016020">
    <property type="term" value="C:membrane"/>
    <property type="evidence" value="ECO:0007669"/>
    <property type="project" value="UniProtKB-SubCell"/>
</dbReference>
<evidence type="ECO:0000256" key="3">
    <source>
        <dbReference type="ARBA" id="ARBA00022729"/>
    </source>
</evidence>
<protein>
    <recommendedName>
        <fullName evidence="8">SH3b domain-containing protein</fullName>
    </recommendedName>
</protein>
<sequence length="203" mass="23327">MASSANAETFVYITDQVDIPIRSEKSLGNTIIRLLPSGTKLSILQITEDGWTEVKYQNTIGWISSRYLSNTISARDELKQANTVINESQLLITKYETELEELNKQLLILNNENKALVIKSSKSEAEKTHIEQIYQDALKLEHENEKLNQEQLQLKTELQLAQNNSQIEQDTSQRNWFIVGALVLFFGIVIGIIMPKMLNRRRY</sequence>
<organism evidence="9">
    <name type="scientific">marine metagenome</name>
    <dbReference type="NCBI Taxonomy" id="408172"/>
    <lineage>
        <taxon>unclassified sequences</taxon>
        <taxon>metagenomes</taxon>
        <taxon>ecological metagenomes</taxon>
    </lineage>
</organism>
<evidence type="ECO:0000256" key="1">
    <source>
        <dbReference type="ARBA" id="ARBA00004167"/>
    </source>
</evidence>
<dbReference type="AlphaFoldDB" id="A0A381TXZ1"/>
<evidence type="ECO:0000256" key="4">
    <source>
        <dbReference type="ARBA" id="ARBA00022989"/>
    </source>
</evidence>
<dbReference type="NCBIfam" id="TIGR04211">
    <property type="entry name" value="SH3_and_anchor"/>
    <property type="match status" value="1"/>
</dbReference>
<evidence type="ECO:0000259" key="8">
    <source>
        <dbReference type="PROSITE" id="PS51781"/>
    </source>
</evidence>
<keyword evidence="3" id="KW-0732">Signal</keyword>
<keyword evidence="2 7" id="KW-0812">Transmembrane</keyword>
<proteinExistence type="predicted"/>
<dbReference type="SMART" id="SM00287">
    <property type="entry name" value="SH3b"/>
    <property type="match status" value="1"/>
</dbReference>
<feature type="coiled-coil region" evidence="6">
    <location>
        <begin position="85"/>
        <end position="164"/>
    </location>
</feature>
<gene>
    <name evidence="9" type="ORF">METZ01_LOCUS73573</name>
</gene>
<keyword evidence="6" id="KW-0175">Coiled coil</keyword>
<evidence type="ECO:0000256" key="6">
    <source>
        <dbReference type="SAM" id="Coils"/>
    </source>
</evidence>
<dbReference type="InterPro" id="IPR016476">
    <property type="entry name" value="SH3_dom_pro"/>
</dbReference>